<gene>
    <name evidence="1" type="ORF">HK107_00160</name>
</gene>
<comment type="caution">
    <text evidence="1">The sequence shown here is derived from an EMBL/GenBank/DDBJ whole genome shotgun (WGS) entry which is preliminary data.</text>
</comment>
<organism evidence="1 2">
    <name type="scientific">Parvularcula mediterranea</name>
    <dbReference type="NCBI Taxonomy" id="2732508"/>
    <lineage>
        <taxon>Bacteria</taxon>
        <taxon>Pseudomonadati</taxon>
        <taxon>Pseudomonadota</taxon>
        <taxon>Alphaproteobacteria</taxon>
        <taxon>Parvularculales</taxon>
        <taxon>Parvularculaceae</taxon>
        <taxon>Parvularcula</taxon>
    </lineage>
</organism>
<accession>A0A7Y3RIL6</accession>
<evidence type="ECO:0000313" key="2">
    <source>
        <dbReference type="Proteomes" id="UP000536835"/>
    </source>
</evidence>
<dbReference type="RefSeq" id="WP_173195610.1">
    <property type="nucleotide sequence ID" value="NZ_JABFCX010000001.1"/>
</dbReference>
<dbReference type="Proteomes" id="UP000536835">
    <property type="component" value="Unassembled WGS sequence"/>
</dbReference>
<reference evidence="1 2" key="1">
    <citation type="submission" date="2020-05" db="EMBL/GenBank/DDBJ databases">
        <title>Parvularcula mediterraneae sp. nov., isolated from polypropylene straw from shallow seawater of the seashore of Laganas in Zakynthos island, Greece.</title>
        <authorList>
            <person name="Szabo I."/>
            <person name="Al-Omari J."/>
            <person name="Rado J."/>
            <person name="Szerdahelyi G.S."/>
        </authorList>
    </citation>
    <scope>NUCLEOTIDE SEQUENCE [LARGE SCALE GENOMIC DNA]</scope>
    <source>
        <strain evidence="1 2">ZS-1/3</strain>
    </source>
</reference>
<keyword evidence="2" id="KW-1185">Reference proteome</keyword>
<name>A0A7Y3RIL6_9PROT</name>
<dbReference type="EMBL" id="JABFCX010000001">
    <property type="protein sequence ID" value="NNU14733.1"/>
    <property type="molecule type" value="Genomic_DNA"/>
</dbReference>
<proteinExistence type="predicted"/>
<dbReference type="AlphaFoldDB" id="A0A7Y3RIL6"/>
<evidence type="ECO:0000313" key="1">
    <source>
        <dbReference type="EMBL" id="NNU14733.1"/>
    </source>
</evidence>
<protein>
    <submittedName>
        <fullName evidence="1">Uncharacterized protein</fullName>
    </submittedName>
</protein>
<sequence length="260" mass="27962">MKRPLEDALLDAPGLSNIETRQDAEERLETLFLNAQGQSNAYAAERMQEVYEVVERAVALGSAFPVTEPEEHQSAAGWFMQLPSLFARYGSGLLLAGAAPLVADDSMILAVVCGVGAAVTLISRHRQDRPKRPLLPAKAAGAKFESLVSAADRTLSSMTAPRALPPAEAPSTQMAEDEMLGFLQDAVMASGSEEADELAANARRLIERAGYRVVREGGEELFEIMVDPELSGSMILKPALVHKKDSTKIIYGVRVRGQAA</sequence>